<dbReference type="AlphaFoldDB" id="A0A1N6EQM6"/>
<evidence type="ECO:0008006" key="3">
    <source>
        <dbReference type="Google" id="ProtNLM"/>
    </source>
</evidence>
<dbReference type="Proteomes" id="UP000184758">
    <property type="component" value="Unassembled WGS sequence"/>
</dbReference>
<dbReference type="eggNOG" id="ENOG502Z7MZ">
    <property type="taxonomic scope" value="Bacteria"/>
</dbReference>
<dbReference type="EMBL" id="FSRN01000001">
    <property type="protein sequence ID" value="SIN85304.1"/>
    <property type="molecule type" value="Genomic_DNA"/>
</dbReference>
<organism evidence="1 2">
    <name type="scientific">Carnobacterium alterfunditum</name>
    <dbReference type="NCBI Taxonomy" id="28230"/>
    <lineage>
        <taxon>Bacteria</taxon>
        <taxon>Bacillati</taxon>
        <taxon>Bacillota</taxon>
        <taxon>Bacilli</taxon>
        <taxon>Lactobacillales</taxon>
        <taxon>Carnobacteriaceae</taxon>
        <taxon>Carnobacterium</taxon>
    </lineage>
</organism>
<evidence type="ECO:0000313" key="1">
    <source>
        <dbReference type="EMBL" id="SIN85304.1"/>
    </source>
</evidence>
<protein>
    <recommendedName>
        <fullName evidence="3">Prenyltransferase and squalene oxidase repeat-containing protein</fullName>
    </recommendedName>
</protein>
<sequence>MKVIDWLLEGDVVIQHLTTNYLLEKPFDHHNEGFIADYLAFYNEEDQMWGSNTYSNKWISSTYTLLELKYMEMSYDHPAYQNATKKVLNDQWRNHGHVKNGRYLDMCVVGMILSLVAYGRIQDPKVEEIIDHILEHQQTDGGWNCRWDAPGNGRSVVSSFHTTMSVLEGVADYEQFGYTYRLDEVKRRIVPAQAYLLKRHLFRSLRTGNVVKSEFKTFHYPPRWKYDCFRALEYFVKVDHVYDERMEEALELVKKAFKKGYVGKGTTYPGKIYFPLEESGKGRFNTFRGLRILKKYDHATWLAAIKEQGINYD</sequence>
<dbReference type="Gene3D" id="1.50.10.20">
    <property type="match status" value="1"/>
</dbReference>
<dbReference type="STRING" id="28230.SAMN05878443_0138"/>
<keyword evidence="2" id="KW-1185">Reference proteome</keyword>
<name>A0A1N6EQM6_9LACT</name>
<gene>
    <name evidence="1" type="ORF">SAMN05878443_0138</name>
</gene>
<accession>A0A1N6EQM6</accession>
<dbReference type="InterPro" id="IPR008930">
    <property type="entry name" value="Terpenoid_cyclase/PrenylTrfase"/>
</dbReference>
<proteinExistence type="predicted"/>
<reference evidence="2" key="1">
    <citation type="submission" date="2016-11" db="EMBL/GenBank/DDBJ databases">
        <authorList>
            <person name="Varghese N."/>
            <person name="Submissions S."/>
        </authorList>
    </citation>
    <scope>NUCLEOTIDE SEQUENCE [LARGE SCALE GENOMIC DNA]</scope>
    <source>
        <strain evidence="2">313</strain>
    </source>
</reference>
<dbReference type="SUPFAM" id="SSF48239">
    <property type="entry name" value="Terpenoid cyclases/Protein prenyltransferases"/>
    <property type="match status" value="1"/>
</dbReference>
<evidence type="ECO:0000313" key="2">
    <source>
        <dbReference type="Proteomes" id="UP000184758"/>
    </source>
</evidence>